<dbReference type="InterPro" id="IPR025667">
    <property type="entry name" value="SprB_repeat"/>
</dbReference>
<dbReference type="Pfam" id="PF13573">
    <property type="entry name" value="SprB"/>
    <property type="match status" value="1"/>
</dbReference>
<reference evidence="1" key="1">
    <citation type="submission" date="2021-09" db="EMBL/GenBank/DDBJ databases">
        <authorList>
            <person name="Smyrli M."/>
        </authorList>
    </citation>
    <scope>NUCLEOTIDE SEQUENCE</scope>
    <source>
        <strain evidence="1">LAR25</strain>
    </source>
</reference>
<feature type="non-terminal residue" evidence="1">
    <location>
        <position position="272"/>
    </location>
</feature>
<evidence type="ECO:0008006" key="3">
    <source>
        <dbReference type="Google" id="ProtNLM"/>
    </source>
</evidence>
<dbReference type="EMBL" id="JAIWJY010000036">
    <property type="protein sequence ID" value="MDE1208476.1"/>
    <property type="molecule type" value="Genomic_DNA"/>
</dbReference>
<proteinExistence type="predicted"/>
<accession>A0A9X4EQT4</accession>
<dbReference type="RefSeq" id="WP_420803001.1">
    <property type="nucleotide sequence ID" value="NZ_JAIWJY010000036.1"/>
</dbReference>
<protein>
    <recommendedName>
        <fullName evidence="3">SprB repeat-containing protein</fullName>
    </recommendedName>
</protein>
<comment type="caution">
    <text evidence="1">The sequence shown here is derived from an EMBL/GenBank/DDBJ whole genome shotgun (WGS) entry which is preliminary data.</text>
</comment>
<evidence type="ECO:0000313" key="1">
    <source>
        <dbReference type="EMBL" id="MDE1208476.1"/>
    </source>
</evidence>
<gene>
    <name evidence="1" type="ORF">LCI24_16915</name>
</gene>
<evidence type="ECO:0000313" key="2">
    <source>
        <dbReference type="Proteomes" id="UP001149303"/>
    </source>
</evidence>
<organism evidence="1 2">
    <name type="scientific">Tenacibaculum larymnensis</name>
    <dbReference type="NCBI Taxonomy" id="2878201"/>
    <lineage>
        <taxon>Bacteria</taxon>
        <taxon>Pseudomonadati</taxon>
        <taxon>Bacteroidota</taxon>
        <taxon>Flavobacteriia</taxon>
        <taxon>Flavobacteriales</taxon>
        <taxon>Flavobacteriaceae</taxon>
        <taxon>Tenacibaculum</taxon>
    </lineage>
</organism>
<dbReference type="AlphaFoldDB" id="A0A9X4EQT4"/>
<sequence length="272" mass="27383">VVAVPDHLINVTQTAPVVCFGSSTAAVEIVFDSSTPYTGGYTYTVFDAGTATAITGSGTGNVAETITGLAAGDYFVRVVMTAYPDCTRDTATFTIAGPTAAITYTTVPTGITCTGDTDGSIRVDAVAGGWGGYEYQLAPDTGSATPGGSAAVPYSGNNLFENLAQGDYIVTVRDSNGCEVAQNVNVADVTQVNFSVAKNDNACTTDGGEITVTIADGTGPYTATLSGALGSSFTLTGASPLVFSGLVSDTYTVSVVDSNNCPAAGTQNVTIN</sequence>
<name>A0A9X4EQT4_9FLAO</name>
<dbReference type="Proteomes" id="UP001149303">
    <property type="component" value="Unassembled WGS sequence"/>
</dbReference>
<keyword evidence="2" id="KW-1185">Reference proteome</keyword>
<feature type="non-terminal residue" evidence="1">
    <location>
        <position position="1"/>
    </location>
</feature>